<evidence type="ECO:0000313" key="9">
    <source>
        <dbReference type="Proteomes" id="UP000294901"/>
    </source>
</evidence>
<protein>
    <submittedName>
        <fullName evidence="8">ABC-type branched-subunit amino acid transport system permease subunit</fullName>
    </submittedName>
</protein>
<evidence type="ECO:0000256" key="1">
    <source>
        <dbReference type="ARBA" id="ARBA00004651"/>
    </source>
</evidence>
<feature type="compositionally biased region" description="Gly residues" evidence="6">
    <location>
        <begin position="435"/>
        <end position="453"/>
    </location>
</feature>
<feature type="compositionally biased region" description="Polar residues" evidence="6">
    <location>
        <begin position="520"/>
        <end position="531"/>
    </location>
</feature>
<evidence type="ECO:0000256" key="7">
    <source>
        <dbReference type="SAM" id="Phobius"/>
    </source>
</evidence>
<feature type="compositionally biased region" description="Gly residues" evidence="6">
    <location>
        <begin position="325"/>
        <end position="339"/>
    </location>
</feature>
<feature type="transmembrane region" description="Helical" evidence="7">
    <location>
        <begin position="151"/>
        <end position="171"/>
    </location>
</feature>
<dbReference type="Pfam" id="PF02653">
    <property type="entry name" value="BPD_transp_2"/>
    <property type="match status" value="1"/>
</dbReference>
<feature type="transmembrane region" description="Helical" evidence="7">
    <location>
        <begin position="106"/>
        <end position="131"/>
    </location>
</feature>
<feature type="transmembrane region" description="Helical" evidence="7">
    <location>
        <begin position="283"/>
        <end position="300"/>
    </location>
</feature>
<comment type="subcellular location">
    <subcellularLocation>
        <location evidence="1">Cell membrane</location>
        <topology evidence="1">Multi-pass membrane protein</topology>
    </subcellularLocation>
</comment>
<dbReference type="CDD" id="cd06581">
    <property type="entry name" value="TM_PBP1_LivM_like"/>
    <property type="match status" value="1"/>
</dbReference>
<evidence type="ECO:0000256" key="6">
    <source>
        <dbReference type="SAM" id="MobiDB-lite"/>
    </source>
</evidence>
<feature type="region of interest" description="Disordered" evidence="6">
    <location>
        <begin position="322"/>
        <end position="531"/>
    </location>
</feature>
<evidence type="ECO:0000256" key="4">
    <source>
        <dbReference type="ARBA" id="ARBA00022989"/>
    </source>
</evidence>
<evidence type="ECO:0000256" key="3">
    <source>
        <dbReference type="ARBA" id="ARBA00022692"/>
    </source>
</evidence>
<dbReference type="InterPro" id="IPR043428">
    <property type="entry name" value="LivM-like"/>
</dbReference>
<dbReference type="RefSeq" id="WP_239080452.1">
    <property type="nucleotide sequence ID" value="NZ_BOMD01000076.1"/>
</dbReference>
<organism evidence="8 9">
    <name type="scientific">Paractinoplanes brasiliensis</name>
    <dbReference type="NCBI Taxonomy" id="52695"/>
    <lineage>
        <taxon>Bacteria</taxon>
        <taxon>Bacillati</taxon>
        <taxon>Actinomycetota</taxon>
        <taxon>Actinomycetes</taxon>
        <taxon>Micromonosporales</taxon>
        <taxon>Micromonosporaceae</taxon>
        <taxon>Paractinoplanes</taxon>
    </lineage>
</organism>
<keyword evidence="4 7" id="KW-1133">Transmembrane helix</keyword>
<evidence type="ECO:0000256" key="2">
    <source>
        <dbReference type="ARBA" id="ARBA00022475"/>
    </source>
</evidence>
<proteinExistence type="predicted"/>
<gene>
    <name evidence="8" type="ORF">C8E87_7059</name>
</gene>
<keyword evidence="5 7" id="KW-0472">Membrane</keyword>
<feature type="compositionally biased region" description="Gly residues" evidence="6">
    <location>
        <begin position="477"/>
        <end position="487"/>
    </location>
</feature>
<dbReference type="PANTHER" id="PTHR30482">
    <property type="entry name" value="HIGH-AFFINITY BRANCHED-CHAIN AMINO ACID TRANSPORT SYSTEM PERMEASE"/>
    <property type="match status" value="1"/>
</dbReference>
<keyword evidence="2" id="KW-1003">Cell membrane</keyword>
<keyword evidence="3 7" id="KW-0812">Transmembrane</keyword>
<dbReference type="PANTHER" id="PTHR30482:SF18">
    <property type="entry name" value="BRANCHED AMINO ACID TRANSPORT SYSTEM PERMEASE"/>
    <property type="match status" value="1"/>
</dbReference>
<feature type="transmembrane region" description="Helical" evidence="7">
    <location>
        <begin position="80"/>
        <end position="99"/>
    </location>
</feature>
<dbReference type="Proteomes" id="UP000294901">
    <property type="component" value="Unassembled WGS sequence"/>
</dbReference>
<dbReference type="GO" id="GO:0015658">
    <property type="term" value="F:branched-chain amino acid transmembrane transporter activity"/>
    <property type="evidence" value="ECO:0007669"/>
    <property type="project" value="InterPro"/>
</dbReference>
<dbReference type="InterPro" id="IPR001851">
    <property type="entry name" value="ABC_transp_permease"/>
</dbReference>
<dbReference type="GO" id="GO:0005886">
    <property type="term" value="C:plasma membrane"/>
    <property type="evidence" value="ECO:0007669"/>
    <property type="project" value="UniProtKB-SubCell"/>
</dbReference>
<feature type="transmembrane region" description="Helical" evidence="7">
    <location>
        <begin position="201"/>
        <end position="222"/>
    </location>
</feature>
<comment type="caution">
    <text evidence="8">The sequence shown here is derived from an EMBL/GenBank/DDBJ whole genome shotgun (WGS) entry which is preliminary data.</text>
</comment>
<keyword evidence="9" id="KW-1185">Reference proteome</keyword>
<evidence type="ECO:0000256" key="5">
    <source>
        <dbReference type="ARBA" id="ARBA00023136"/>
    </source>
</evidence>
<sequence length="531" mass="51234">MNKWLAGVVVLVTLALPPLLPERHLATYVLLGLTATVTVGVSLLMGYAGQVPLGQAAFYAIGAYGAGLLAVHGFPSLLGLLVAPLIAAVAAVLLGAPLLRLRGHHLAFATLAVQLILLSLLSQGTWAGGAIGLQGIPRLSVAGFELREDVGYAYVAWGVLAVALLVSRNVVRSRSGRALRAAATSETAAAASGVPVGAYRLAVFALSAGFAGLAGGVYAFYLGYLSPGSFPVLLSIEFVVMAVVGGLGTLSGPLVGAVVIVLLVQALNTLGTQPGMPSYAPSVLSYAVYALLLVIAVRYLPGGLVPAAQRLTRRLFPAILTGPATDGGPGGSATDGGLSGSATDGGLSGSATDGGSATDRGPGGSTTGRGPGGSATGGGSGGSATGGGPGGPAADGGRAGSVTVGPRTDDAPAALESGVGAGAGTRNRAASDSGVGAGAGGGAASGSGVGAGTSAGDRTGSGPTVSGPRSAGEEPGTTGGPLPFGGGKGRDRADSGDRPVMSRTGASESARVPRTDVSGAETTGPSAEQEE</sequence>
<evidence type="ECO:0000313" key="8">
    <source>
        <dbReference type="EMBL" id="TDO31633.1"/>
    </source>
</evidence>
<name>A0A4R6J7U5_9ACTN</name>
<dbReference type="EMBL" id="SNWR01000002">
    <property type="protein sequence ID" value="TDO31633.1"/>
    <property type="molecule type" value="Genomic_DNA"/>
</dbReference>
<feature type="transmembrane region" description="Helical" evidence="7">
    <location>
        <begin position="25"/>
        <end position="44"/>
    </location>
</feature>
<feature type="compositionally biased region" description="Basic and acidic residues" evidence="6">
    <location>
        <begin position="488"/>
        <end position="497"/>
    </location>
</feature>
<accession>A0A4R6J7U5</accession>
<dbReference type="AlphaFoldDB" id="A0A4R6J7U5"/>
<feature type="compositionally biased region" description="Gly residues" evidence="6">
    <location>
        <begin position="361"/>
        <end position="399"/>
    </location>
</feature>
<reference evidence="8 9" key="1">
    <citation type="submission" date="2019-03" db="EMBL/GenBank/DDBJ databases">
        <title>Sequencing the genomes of 1000 actinobacteria strains.</title>
        <authorList>
            <person name="Klenk H.-P."/>
        </authorList>
    </citation>
    <scope>NUCLEOTIDE SEQUENCE [LARGE SCALE GENOMIC DNA]</scope>
    <source>
        <strain evidence="8 9">DSM 43805</strain>
    </source>
</reference>